<dbReference type="Gene3D" id="3.10.20.30">
    <property type="match status" value="1"/>
</dbReference>
<evidence type="ECO:0000256" key="2">
    <source>
        <dbReference type="ARBA" id="ARBA00022714"/>
    </source>
</evidence>
<keyword evidence="5" id="KW-0411">Iron-sulfur</keyword>
<dbReference type="Pfam" id="PF00111">
    <property type="entry name" value="Fer2"/>
    <property type="match status" value="1"/>
</dbReference>
<keyword evidence="3" id="KW-0479">Metal-binding</keyword>
<dbReference type="GO" id="GO:0009055">
    <property type="term" value="F:electron transfer activity"/>
    <property type="evidence" value="ECO:0007669"/>
    <property type="project" value="TreeGrafter"/>
</dbReference>
<dbReference type="PANTHER" id="PTHR23426">
    <property type="entry name" value="FERREDOXIN/ADRENODOXIN"/>
    <property type="match status" value="1"/>
</dbReference>
<dbReference type="AlphaFoldDB" id="A0A4V2DD20"/>
<dbReference type="GO" id="GO:0140647">
    <property type="term" value="P:P450-containing electron transport chain"/>
    <property type="evidence" value="ECO:0007669"/>
    <property type="project" value="InterPro"/>
</dbReference>
<evidence type="ECO:0000256" key="6">
    <source>
        <dbReference type="ARBA" id="ARBA00034078"/>
    </source>
</evidence>
<dbReference type="OrthoDB" id="9799640at2"/>
<evidence type="ECO:0000256" key="4">
    <source>
        <dbReference type="ARBA" id="ARBA00023004"/>
    </source>
</evidence>
<dbReference type="Proteomes" id="UP000292085">
    <property type="component" value="Unassembled WGS sequence"/>
</dbReference>
<gene>
    <name evidence="8" type="ORF">EWE75_16245</name>
</gene>
<keyword evidence="4" id="KW-0408">Iron</keyword>
<organism evidence="8 9">
    <name type="scientific">Sphingomonas populi</name>
    <dbReference type="NCBI Taxonomy" id="2484750"/>
    <lineage>
        <taxon>Bacteria</taxon>
        <taxon>Pseudomonadati</taxon>
        <taxon>Pseudomonadota</taxon>
        <taxon>Alphaproteobacteria</taxon>
        <taxon>Sphingomonadales</taxon>
        <taxon>Sphingomonadaceae</taxon>
        <taxon>Sphingomonas</taxon>
    </lineage>
</organism>
<feature type="domain" description="2Fe-2S ferredoxin-type" evidence="7">
    <location>
        <begin position="3"/>
        <end position="105"/>
    </location>
</feature>
<keyword evidence="2" id="KW-0001">2Fe-2S</keyword>
<dbReference type="InterPro" id="IPR001055">
    <property type="entry name" value="Adrenodoxin-like"/>
</dbReference>
<dbReference type="InterPro" id="IPR036010">
    <property type="entry name" value="2Fe-2S_ferredoxin-like_sf"/>
</dbReference>
<dbReference type="GO" id="GO:0051537">
    <property type="term" value="F:2 iron, 2 sulfur cluster binding"/>
    <property type="evidence" value="ECO:0007669"/>
    <property type="project" value="UniProtKB-KW"/>
</dbReference>
<dbReference type="PRINTS" id="PR00355">
    <property type="entry name" value="ADRENODOXIN"/>
</dbReference>
<comment type="similarity">
    <text evidence="1">Belongs to the adrenodoxin/putidaredoxin family.</text>
</comment>
<comment type="caution">
    <text evidence="8">The sequence shown here is derived from an EMBL/GenBank/DDBJ whole genome shotgun (WGS) entry which is preliminary data.</text>
</comment>
<dbReference type="RefSeq" id="WP_130159145.1">
    <property type="nucleotide sequence ID" value="NZ_SGIS01000026.1"/>
</dbReference>
<evidence type="ECO:0000313" key="8">
    <source>
        <dbReference type="EMBL" id="RZF63458.1"/>
    </source>
</evidence>
<evidence type="ECO:0000259" key="7">
    <source>
        <dbReference type="PROSITE" id="PS51085"/>
    </source>
</evidence>
<accession>A0A4V2DD20</accession>
<dbReference type="CDD" id="cd00207">
    <property type="entry name" value="fer2"/>
    <property type="match status" value="1"/>
</dbReference>
<dbReference type="GO" id="GO:0046872">
    <property type="term" value="F:metal ion binding"/>
    <property type="evidence" value="ECO:0007669"/>
    <property type="project" value="UniProtKB-KW"/>
</dbReference>
<dbReference type="EMBL" id="SGIS01000026">
    <property type="protein sequence ID" value="RZF63458.1"/>
    <property type="molecule type" value="Genomic_DNA"/>
</dbReference>
<evidence type="ECO:0000313" key="9">
    <source>
        <dbReference type="Proteomes" id="UP000292085"/>
    </source>
</evidence>
<keyword evidence="9" id="KW-1185">Reference proteome</keyword>
<dbReference type="PROSITE" id="PS51085">
    <property type="entry name" value="2FE2S_FER_2"/>
    <property type="match status" value="1"/>
</dbReference>
<reference evidence="8 9" key="1">
    <citation type="submission" date="2019-02" db="EMBL/GenBank/DDBJ databases">
        <authorList>
            <person name="Li Y."/>
        </authorList>
    </citation>
    <scope>NUCLEOTIDE SEQUENCE [LARGE SCALE GENOMIC DNA]</scope>
    <source>
        <strain evidence="8 9">3-7</strain>
    </source>
</reference>
<dbReference type="InterPro" id="IPR012675">
    <property type="entry name" value="Beta-grasp_dom_sf"/>
</dbReference>
<dbReference type="SUPFAM" id="SSF54292">
    <property type="entry name" value="2Fe-2S ferredoxin-like"/>
    <property type="match status" value="1"/>
</dbReference>
<evidence type="ECO:0000256" key="1">
    <source>
        <dbReference type="ARBA" id="ARBA00010914"/>
    </source>
</evidence>
<evidence type="ECO:0000256" key="5">
    <source>
        <dbReference type="ARBA" id="ARBA00023014"/>
    </source>
</evidence>
<proteinExistence type="inferred from homology"/>
<protein>
    <submittedName>
        <fullName evidence="8">2Fe-2S iron-sulfur cluster binding domain-containing protein</fullName>
    </submittedName>
</protein>
<dbReference type="InterPro" id="IPR001041">
    <property type="entry name" value="2Fe-2S_ferredoxin-type"/>
</dbReference>
<comment type="cofactor">
    <cofactor evidence="6">
        <name>[2Fe-2S] cluster</name>
        <dbReference type="ChEBI" id="CHEBI:190135"/>
    </cofactor>
</comment>
<name>A0A4V2DD20_9SPHN</name>
<sequence>MPKLIVFTREGQRLEFEAATGLSVMEVIRENGVDEMLALCGGCCSCATCHVFVDPEFADKLPAISDDENDLLDGSEQRDARSRLSCQLSMTDALSGLRVTIAPED</sequence>
<dbReference type="PANTHER" id="PTHR23426:SF65">
    <property type="entry name" value="FERREDOXIN-2, MITOCHONDRIAL"/>
    <property type="match status" value="1"/>
</dbReference>
<evidence type="ECO:0000256" key="3">
    <source>
        <dbReference type="ARBA" id="ARBA00022723"/>
    </source>
</evidence>